<protein>
    <submittedName>
        <fullName evidence="1">Uncharacterized protein</fullName>
    </submittedName>
</protein>
<dbReference type="AlphaFoldDB" id="A0ABC8SRY3"/>
<comment type="caution">
    <text evidence="1">The sequence shown here is derived from an EMBL/GenBank/DDBJ whole genome shotgun (WGS) entry which is preliminary data.</text>
</comment>
<evidence type="ECO:0000313" key="2">
    <source>
        <dbReference type="Proteomes" id="UP001642360"/>
    </source>
</evidence>
<dbReference type="EMBL" id="CAUOFW020003437">
    <property type="protein sequence ID" value="CAK9159981.1"/>
    <property type="molecule type" value="Genomic_DNA"/>
</dbReference>
<feature type="non-terminal residue" evidence="1">
    <location>
        <position position="1"/>
    </location>
</feature>
<organism evidence="1 2">
    <name type="scientific">Ilex paraguariensis</name>
    <name type="common">yerba mate</name>
    <dbReference type="NCBI Taxonomy" id="185542"/>
    <lineage>
        <taxon>Eukaryota</taxon>
        <taxon>Viridiplantae</taxon>
        <taxon>Streptophyta</taxon>
        <taxon>Embryophyta</taxon>
        <taxon>Tracheophyta</taxon>
        <taxon>Spermatophyta</taxon>
        <taxon>Magnoliopsida</taxon>
        <taxon>eudicotyledons</taxon>
        <taxon>Gunneridae</taxon>
        <taxon>Pentapetalae</taxon>
        <taxon>asterids</taxon>
        <taxon>campanulids</taxon>
        <taxon>Aquifoliales</taxon>
        <taxon>Aquifoliaceae</taxon>
        <taxon>Ilex</taxon>
    </lineage>
</organism>
<sequence length="74" mass="8438">YSIMDQESKKKLLEEGGSHYLENYTPILLVEEGDNNELRGTVFDDQAVKENNGYEREIEEAKGVKFEDAGALRN</sequence>
<reference evidence="1 2" key="1">
    <citation type="submission" date="2024-02" db="EMBL/GenBank/DDBJ databases">
        <authorList>
            <person name="Vignale AGUSTIN F."/>
            <person name="Sosa J E."/>
            <person name="Modenutti C."/>
        </authorList>
    </citation>
    <scope>NUCLEOTIDE SEQUENCE [LARGE SCALE GENOMIC DNA]</scope>
</reference>
<evidence type="ECO:0000313" key="1">
    <source>
        <dbReference type="EMBL" id="CAK9159981.1"/>
    </source>
</evidence>
<name>A0ABC8SRY3_9AQUA</name>
<proteinExistence type="predicted"/>
<dbReference type="Proteomes" id="UP001642360">
    <property type="component" value="Unassembled WGS sequence"/>
</dbReference>
<gene>
    <name evidence="1" type="ORF">ILEXP_LOCUS28704</name>
</gene>
<accession>A0ABC8SRY3</accession>
<keyword evidence="2" id="KW-1185">Reference proteome</keyword>